<sequence length="110" mass="12741">MCVLGRLTFSVYLMHIPWLIVFLGDMRQGVWVNNLNQWMLCFAVVVISFLFAIPFSMICEVPFMNLEKYFLMPHSNAPPKQEKVNVKLNETSSEMTQMSDAGQSMLMKKK</sequence>
<accession>A0A7S3N4L0</accession>
<evidence type="ECO:0000313" key="2">
    <source>
        <dbReference type="EMBL" id="CAE0346255.1"/>
    </source>
</evidence>
<keyword evidence="1" id="KW-0472">Membrane</keyword>
<name>A0A7S3N4L0_9SPIT</name>
<proteinExistence type="predicted"/>
<feature type="transmembrane region" description="Helical" evidence="1">
    <location>
        <begin position="7"/>
        <end position="24"/>
    </location>
</feature>
<organism evidence="2">
    <name type="scientific">Euplotes harpa</name>
    <dbReference type="NCBI Taxonomy" id="151035"/>
    <lineage>
        <taxon>Eukaryota</taxon>
        <taxon>Sar</taxon>
        <taxon>Alveolata</taxon>
        <taxon>Ciliophora</taxon>
        <taxon>Intramacronucleata</taxon>
        <taxon>Spirotrichea</taxon>
        <taxon>Hypotrichia</taxon>
        <taxon>Euplotida</taxon>
        <taxon>Euplotidae</taxon>
        <taxon>Euplotes</taxon>
    </lineage>
</organism>
<evidence type="ECO:0008006" key="3">
    <source>
        <dbReference type="Google" id="ProtNLM"/>
    </source>
</evidence>
<keyword evidence="1" id="KW-1133">Transmembrane helix</keyword>
<dbReference type="PANTHER" id="PTHR11161">
    <property type="entry name" value="O-ACYLTRANSFERASE"/>
    <property type="match status" value="1"/>
</dbReference>
<feature type="transmembrane region" description="Helical" evidence="1">
    <location>
        <begin position="36"/>
        <end position="59"/>
    </location>
</feature>
<gene>
    <name evidence="2" type="ORF">EHAR0213_LOCUS5165</name>
</gene>
<protein>
    <recommendedName>
        <fullName evidence="3">Acyltransferase 3 domain-containing protein</fullName>
    </recommendedName>
</protein>
<dbReference type="InterPro" id="IPR052728">
    <property type="entry name" value="O2_lipid_transport_reg"/>
</dbReference>
<reference evidence="2" key="1">
    <citation type="submission" date="2021-01" db="EMBL/GenBank/DDBJ databases">
        <authorList>
            <person name="Corre E."/>
            <person name="Pelletier E."/>
            <person name="Niang G."/>
            <person name="Scheremetjew M."/>
            <person name="Finn R."/>
            <person name="Kale V."/>
            <person name="Holt S."/>
            <person name="Cochrane G."/>
            <person name="Meng A."/>
            <person name="Brown T."/>
            <person name="Cohen L."/>
        </authorList>
    </citation>
    <scope>NUCLEOTIDE SEQUENCE</scope>
    <source>
        <strain evidence="2">FSP1.4</strain>
    </source>
</reference>
<dbReference type="AlphaFoldDB" id="A0A7S3N4L0"/>
<keyword evidence="1" id="KW-0812">Transmembrane</keyword>
<dbReference type="PANTHER" id="PTHR11161:SF0">
    <property type="entry name" value="O-ACYLTRANSFERASE LIKE PROTEIN"/>
    <property type="match status" value="1"/>
</dbReference>
<evidence type="ECO:0000256" key="1">
    <source>
        <dbReference type="SAM" id="Phobius"/>
    </source>
</evidence>
<dbReference type="EMBL" id="HBII01012081">
    <property type="protein sequence ID" value="CAE0346255.1"/>
    <property type="molecule type" value="Transcribed_RNA"/>
</dbReference>